<evidence type="ECO:0000256" key="4">
    <source>
        <dbReference type="ARBA" id="ARBA00022490"/>
    </source>
</evidence>
<keyword evidence="9" id="KW-0460">Magnesium</keyword>
<dbReference type="OrthoDB" id="9800307at2"/>
<evidence type="ECO:0000256" key="10">
    <source>
        <dbReference type="ARBA" id="ARBA00032441"/>
    </source>
</evidence>
<keyword evidence="8" id="KW-0067">ATP-binding</keyword>
<dbReference type="Pfam" id="PF02367">
    <property type="entry name" value="TsaE"/>
    <property type="match status" value="1"/>
</dbReference>
<evidence type="ECO:0000256" key="9">
    <source>
        <dbReference type="ARBA" id="ARBA00022842"/>
    </source>
</evidence>
<accession>A0A1H3EAK7</accession>
<comment type="subcellular location">
    <subcellularLocation>
        <location evidence="1">Cytoplasm</location>
    </subcellularLocation>
</comment>
<dbReference type="SUPFAM" id="SSF52540">
    <property type="entry name" value="P-loop containing nucleoside triphosphate hydrolases"/>
    <property type="match status" value="1"/>
</dbReference>
<evidence type="ECO:0000313" key="12">
    <source>
        <dbReference type="Proteomes" id="UP000199118"/>
    </source>
</evidence>
<name>A0A1H3EAK7_9RHOB</name>
<evidence type="ECO:0000256" key="7">
    <source>
        <dbReference type="ARBA" id="ARBA00022741"/>
    </source>
</evidence>
<evidence type="ECO:0000256" key="6">
    <source>
        <dbReference type="ARBA" id="ARBA00022723"/>
    </source>
</evidence>
<dbReference type="NCBIfam" id="TIGR00150">
    <property type="entry name" value="T6A_YjeE"/>
    <property type="match status" value="1"/>
</dbReference>
<gene>
    <name evidence="11" type="ORF">SAMN05444336_109136</name>
</gene>
<comment type="similarity">
    <text evidence="2">Belongs to the TsaE family.</text>
</comment>
<evidence type="ECO:0000256" key="5">
    <source>
        <dbReference type="ARBA" id="ARBA00022694"/>
    </source>
</evidence>
<dbReference type="Proteomes" id="UP000199118">
    <property type="component" value="Unassembled WGS sequence"/>
</dbReference>
<reference evidence="11 12" key="1">
    <citation type="submission" date="2016-10" db="EMBL/GenBank/DDBJ databases">
        <authorList>
            <person name="de Groot N.N."/>
        </authorList>
    </citation>
    <scope>NUCLEOTIDE SEQUENCE [LARGE SCALE GENOMIC DNA]</scope>
    <source>
        <strain evidence="11 12">DSM 17890</strain>
    </source>
</reference>
<dbReference type="PANTHER" id="PTHR33540">
    <property type="entry name" value="TRNA THREONYLCARBAMOYLADENOSINE BIOSYNTHESIS PROTEIN TSAE"/>
    <property type="match status" value="1"/>
</dbReference>
<keyword evidence="12" id="KW-1185">Reference proteome</keyword>
<dbReference type="GO" id="GO:0002949">
    <property type="term" value="P:tRNA threonylcarbamoyladenosine modification"/>
    <property type="evidence" value="ECO:0007669"/>
    <property type="project" value="InterPro"/>
</dbReference>
<dbReference type="AlphaFoldDB" id="A0A1H3EAK7"/>
<evidence type="ECO:0000313" key="11">
    <source>
        <dbReference type="EMBL" id="SDX75746.1"/>
    </source>
</evidence>
<dbReference type="InterPro" id="IPR003442">
    <property type="entry name" value="T6A_TsaE"/>
</dbReference>
<organism evidence="11 12">
    <name type="scientific">Albimonas donghaensis</name>
    <dbReference type="NCBI Taxonomy" id="356660"/>
    <lineage>
        <taxon>Bacteria</taxon>
        <taxon>Pseudomonadati</taxon>
        <taxon>Pseudomonadota</taxon>
        <taxon>Alphaproteobacteria</taxon>
        <taxon>Rhodobacterales</taxon>
        <taxon>Paracoccaceae</taxon>
        <taxon>Albimonas</taxon>
    </lineage>
</organism>
<dbReference type="Gene3D" id="3.40.50.300">
    <property type="entry name" value="P-loop containing nucleotide triphosphate hydrolases"/>
    <property type="match status" value="1"/>
</dbReference>
<dbReference type="EMBL" id="FNMZ01000009">
    <property type="protein sequence ID" value="SDX75746.1"/>
    <property type="molecule type" value="Genomic_DNA"/>
</dbReference>
<evidence type="ECO:0000256" key="8">
    <source>
        <dbReference type="ARBA" id="ARBA00022840"/>
    </source>
</evidence>
<dbReference type="GO" id="GO:0046872">
    <property type="term" value="F:metal ion binding"/>
    <property type="evidence" value="ECO:0007669"/>
    <property type="project" value="UniProtKB-KW"/>
</dbReference>
<evidence type="ECO:0000256" key="1">
    <source>
        <dbReference type="ARBA" id="ARBA00004496"/>
    </source>
</evidence>
<sequence>MSDPDAPDLRRILPDAEATDAAGRALAATLNAGDAVMLRGDLGAGKSALARAAITALLAEDGREEDIPSPSFTLVQVYETARGEVWHADLHRLPGPDAVIELGLEDAFEDAVCFVEWPDRLGDAMPPRRLDLALDFEPGGEGRLMEVHARGAGWEAALAALTR</sequence>
<dbReference type="RefSeq" id="WP_092684559.1">
    <property type="nucleotide sequence ID" value="NZ_FNMZ01000009.1"/>
</dbReference>
<keyword evidence="4" id="KW-0963">Cytoplasm</keyword>
<dbReference type="InterPro" id="IPR027417">
    <property type="entry name" value="P-loop_NTPase"/>
</dbReference>
<dbReference type="PANTHER" id="PTHR33540:SF2">
    <property type="entry name" value="TRNA THREONYLCARBAMOYLADENOSINE BIOSYNTHESIS PROTEIN TSAE"/>
    <property type="match status" value="1"/>
</dbReference>
<protein>
    <recommendedName>
        <fullName evidence="3">tRNA threonylcarbamoyladenosine biosynthesis protein TsaE</fullName>
    </recommendedName>
    <alternativeName>
        <fullName evidence="10">t(6)A37 threonylcarbamoyladenosine biosynthesis protein TsaE</fullName>
    </alternativeName>
</protein>
<keyword evidence="5" id="KW-0819">tRNA processing</keyword>
<keyword evidence="7" id="KW-0547">Nucleotide-binding</keyword>
<dbReference type="GO" id="GO:0005524">
    <property type="term" value="F:ATP binding"/>
    <property type="evidence" value="ECO:0007669"/>
    <property type="project" value="UniProtKB-KW"/>
</dbReference>
<evidence type="ECO:0000256" key="3">
    <source>
        <dbReference type="ARBA" id="ARBA00019010"/>
    </source>
</evidence>
<dbReference type="GO" id="GO:0005737">
    <property type="term" value="C:cytoplasm"/>
    <property type="evidence" value="ECO:0007669"/>
    <property type="project" value="UniProtKB-SubCell"/>
</dbReference>
<proteinExistence type="inferred from homology"/>
<keyword evidence="6" id="KW-0479">Metal-binding</keyword>
<dbReference type="STRING" id="356660.SAMN05444336_109136"/>
<evidence type="ECO:0000256" key="2">
    <source>
        <dbReference type="ARBA" id="ARBA00007599"/>
    </source>
</evidence>